<dbReference type="GO" id="GO:0003677">
    <property type="term" value="F:DNA binding"/>
    <property type="evidence" value="ECO:0007669"/>
    <property type="project" value="InterPro"/>
</dbReference>
<evidence type="ECO:0000256" key="3">
    <source>
        <dbReference type="ARBA" id="ARBA00022679"/>
    </source>
</evidence>
<evidence type="ECO:0000256" key="2">
    <source>
        <dbReference type="ARBA" id="ARBA00022603"/>
    </source>
</evidence>
<keyword evidence="3 6" id="KW-0808">Transferase</keyword>
<evidence type="ECO:0000313" key="6">
    <source>
        <dbReference type="EMBL" id="SFE43681.1"/>
    </source>
</evidence>
<protein>
    <recommendedName>
        <fullName evidence="4">Methyltransferase</fullName>
        <ecNumber evidence="4">2.1.1.-</ecNumber>
    </recommendedName>
</protein>
<dbReference type="STRING" id="54.SAMN02745121_04283"/>
<dbReference type="InterPro" id="IPR001091">
    <property type="entry name" value="RM_Methyltransferase"/>
</dbReference>
<evidence type="ECO:0000256" key="1">
    <source>
        <dbReference type="ARBA" id="ARBA00006594"/>
    </source>
</evidence>
<keyword evidence="2 6" id="KW-0489">Methyltransferase</keyword>
<reference evidence="7" key="1">
    <citation type="submission" date="2016-10" db="EMBL/GenBank/DDBJ databases">
        <authorList>
            <person name="Varghese N."/>
            <person name="Submissions S."/>
        </authorList>
    </citation>
    <scope>NUCLEOTIDE SEQUENCE [LARGE SCALE GENOMIC DNA]</scope>
    <source>
        <strain evidence="7">ATCC 25963</strain>
    </source>
</reference>
<accession>A0A1I2AI68</accession>
<dbReference type="AlphaFoldDB" id="A0A1I2AI68"/>
<dbReference type="InterPro" id="IPR029063">
    <property type="entry name" value="SAM-dependent_MTases_sf"/>
</dbReference>
<evidence type="ECO:0000259" key="5">
    <source>
        <dbReference type="Pfam" id="PF01555"/>
    </source>
</evidence>
<dbReference type="PROSITE" id="PS00092">
    <property type="entry name" value="N6_MTASE"/>
    <property type="match status" value="1"/>
</dbReference>
<proteinExistence type="inferred from homology"/>
<dbReference type="SUPFAM" id="SSF53335">
    <property type="entry name" value="S-adenosyl-L-methionine-dependent methyltransferases"/>
    <property type="match status" value="1"/>
</dbReference>
<dbReference type="InterPro" id="IPR002941">
    <property type="entry name" value="DNA_methylase_N4/N6"/>
</dbReference>
<comment type="similarity">
    <text evidence="1 4">Belongs to the N(4)/N(6)-methyltransferase family.</text>
</comment>
<gene>
    <name evidence="6" type="ORF">SAMN02745121_04283</name>
</gene>
<dbReference type="GO" id="GO:0032259">
    <property type="term" value="P:methylation"/>
    <property type="evidence" value="ECO:0007669"/>
    <property type="project" value="UniProtKB-KW"/>
</dbReference>
<dbReference type="EMBL" id="FOMX01000013">
    <property type="protein sequence ID" value="SFE43681.1"/>
    <property type="molecule type" value="Genomic_DNA"/>
</dbReference>
<evidence type="ECO:0000256" key="4">
    <source>
        <dbReference type="RuleBase" id="RU362026"/>
    </source>
</evidence>
<dbReference type="RefSeq" id="WP_211302410.1">
    <property type="nucleotide sequence ID" value="NZ_FOMX01000013.1"/>
</dbReference>
<evidence type="ECO:0000313" key="7">
    <source>
        <dbReference type="Proteomes" id="UP000199400"/>
    </source>
</evidence>
<feature type="domain" description="DNA methylase N-4/N-6" evidence="5">
    <location>
        <begin position="40"/>
        <end position="289"/>
    </location>
</feature>
<dbReference type="InterPro" id="IPR002052">
    <property type="entry name" value="DNA_methylase_N6_adenine_CS"/>
</dbReference>
<organism evidence="6 7">
    <name type="scientific">Nannocystis exedens</name>
    <dbReference type="NCBI Taxonomy" id="54"/>
    <lineage>
        <taxon>Bacteria</taxon>
        <taxon>Pseudomonadati</taxon>
        <taxon>Myxococcota</taxon>
        <taxon>Polyangia</taxon>
        <taxon>Nannocystales</taxon>
        <taxon>Nannocystaceae</taxon>
        <taxon>Nannocystis</taxon>
    </lineage>
</organism>
<dbReference type="EC" id="2.1.1.-" evidence="4"/>
<dbReference type="PRINTS" id="PR00508">
    <property type="entry name" value="S21N4MTFRASE"/>
</dbReference>
<dbReference type="Proteomes" id="UP000199400">
    <property type="component" value="Unassembled WGS sequence"/>
</dbReference>
<keyword evidence="7" id="KW-1185">Reference proteome</keyword>
<name>A0A1I2AI68_9BACT</name>
<dbReference type="GO" id="GO:0008170">
    <property type="term" value="F:N-methyltransferase activity"/>
    <property type="evidence" value="ECO:0007669"/>
    <property type="project" value="InterPro"/>
</dbReference>
<sequence>MVAADQDKFVSSSHRLGEATYTLVQGDGLRWMAARPERSIHAIVTDPPYGLKEYTARETAKLRSGHGGVWRIPPALGGSTRSPLPRFTVLSSDERDALERFFVDFAAQAMRVLVPGAHVFIAGNPLLSHLVYGPFLAAGFEKRAEIIRLVQTLRGGDRPKNAHEEFADVTVMPRSAWEPWGLFRKPCEGRVQDNLRRWGTGGLRRISADQPFADVIASAPTRPEERALSPHPSLKPQALMRQLVRAALPLGRGVVLDPFMGGGSTIAAAVAVGYESVGVELDPEFFAAAAAGIPRLAVLTPAPPRRSRARDSSSEDMS</sequence>
<dbReference type="Pfam" id="PF01555">
    <property type="entry name" value="N6_N4_Mtase"/>
    <property type="match status" value="1"/>
</dbReference>
<dbReference type="Gene3D" id="3.40.50.150">
    <property type="entry name" value="Vaccinia Virus protein VP39"/>
    <property type="match status" value="1"/>
</dbReference>